<dbReference type="Gene3D" id="3.40.50.2300">
    <property type="match status" value="1"/>
</dbReference>
<dbReference type="Pfam" id="PF00072">
    <property type="entry name" value="Response_reg"/>
    <property type="match status" value="1"/>
</dbReference>
<dbReference type="InterPro" id="IPR011006">
    <property type="entry name" value="CheY-like_superfamily"/>
</dbReference>
<dbReference type="SUPFAM" id="SSF52540">
    <property type="entry name" value="P-loop containing nucleoside triphosphate hydrolases"/>
    <property type="match status" value="1"/>
</dbReference>
<dbReference type="PANTHER" id="PTHR32071">
    <property type="entry name" value="TRANSCRIPTIONAL REGULATORY PROTEIN"/>
    <property type="match status" value="1"/>
</dbReference>
<accession>A0A6C0GFW8</accession>
<evidence type="ECO:0000259" key="7">
    <source>
        <dbReference type="PROSITE" id="PS50110"/>
    </source>
</evidence>
<dbReference type="InterPro" id="IPR003593">
    <property type="entry name" value="AAA+_ATPase"/>
</dbReference>
<dbReference type="Pfam" id="PF25601">
    <property type="entry name" value="AAA_lid_14"/>
    <property type="match status" value="1"/>
</dbReference>
<dbReference type="InterPro" id="IPR001789">
    <property type="entry name" value="Sig_transdc_resp-reg_receiver"/>
</dbReference>
<dbReference type="RefSeq" id="WP_162442997.1">
    <property type="nucleotide sequence ID" value="NZ_CP048222.1"/>
</dbReference>
<dbReference type="CDD" id="cd17534">
    <property type="entry name" value="REC_DC-like"/>
    <property type="match status" value="1"/>
</dbReference>
<evidence type="ECO:0000256" key="3">
    <source>
        <dbReference type="ARBA" id="ARBA00023015"/>
    </source>
</evidence>
<evidence type="ECO:0000256" key="1">
    <source>
        <dbReference type="ARBA" id="ARBA00022741"/>
    </source>
</evidence>
<evidence type="ECO:0000256" key="5">
    <source>
        <dbReference type="PROSITE-ProRule" id="PRU00169"/>
    </source>
</evidence>
<dbReference type="GO" id="GO:0006355">
    <property type="term" value="P:regulation of DNA-templated transcription"/>
    <property type="evidence" value="ECO:0007669"/>
    <property type="project" value="InterPro"/>
</dbReference>
<keyword evidence="1" id="KW-0547">Nucleotide-binding</keyword>
<dbReference type="InterPro" id="IPR027417">
    <property type="entry name" value="P-loop_NTPase"/>
</dbReference>
<dbReference type="SUPFAM" id="SSF52172">
    <property type="entry name" value="CheY-like"/>
    <property type="match status" value="1"/>
</dbReference>
<dbReference type="PROSITE" id="PS00688">
    <property type="entry name" value="SIGMA54_INTERACT_3"/>
    <property type="match status" value="1"/>
</dbReference>
<dbReference type="KEGG" id="rhoz:GXP67_09950"/>
<proteinExistence type="predicted"/>
<dbReference type="AlphaFoldDB" id="A0A6C0GFW8"/>
<sequence>MKETVLIVEDQFVEANDLRLILQKAGYRVTGIARAVSKALECIQEEKPDIVLLDIFLKGPLTGIDLAKQLNELNIPFVYLSANSNQEVLSAAKETQPDGFLVKPFREKDVLVTLEIARYRHAHTRDSSSGRESQLQKQLLPIFNEAISWEQKLLKAGKGIQPFIPFEYLSAGIYNKLETSYNDVGFLRIGFDEYQVIGVNELMVITNLKRHELVALQSQTHQDTTATRYEATAFKQLCVQPCIQLLIADTFEMNSYLVFPILLPNGQLFHFSFYSRRLDAYQAQHLSLVSRLQPFLATAVGRVLSKENRFDLKLNNNSSLDSQKKGSIPLFDGIIGSSHQLLNVFDHIMMVAPSDTSVLILGESGTGKERIANCIHTYSPRKLKPLIRVNCATLPATLIESELFGHEKGAFTGATDRRIGKFELATGGTIFLDEIGEMPLDMQVKLLRVLQEKEIDRIGGRSSIKIDVRIVAATNRNLEKEVAQGRFRLDLYYRLNVFPITLPPLRERKEDIMDLTTHFIQHYNRKTGKKITGLSSKVLDTLMAYNWPGNIRELEHFIERSILLTKGTIIEDIGFLNINPTELNMPDKGHIKTIDENEREHIIEVLKKCNGRIWGEGGAAQLLNVPPTTLNSKMKKLGIKKVYQGNS</sequence>
<feature type="domain" description="Sigma-54 factor interaction" evidence="6">
    <location>
        <begin position="334"/>
        <end position="563"/>
    </location>
</feature>
<dbReference type="PROSITE" id="PS00675">
    <property type="entry name" value="SIGMA54_INTERACT_1"/>
    <property type="match status" value="1"/>
</dbReference>
<dbReference type="FunFam" id="3.40.50.300:FF:000006">
    <property type="entry name" value="DNA-binding transcriptional regulator NtrC"/>
    <property type="match status" value="1"/>
</dbReference>
<evidence type="ECO:0000313" key="8">
    <source>
        <dbReference type="EMBL" id="QHT66951.1"/>
    </source>
</evidence>
<dbReference type="InterPro" id="IPR002197">
    <property type="entry name" value="HTH_Fis"/>
</dbReference>
<dbReference type="SMART" id="SM00448">
    <property type="entry name" value="REC"/>
    <property type="match status" value="1"/>
</dbReference>
<dbReference type="PROSITE" id="PS50110">
    <property type="entry name" value="RESPONSE_REGULATORY"/>
    <property type="match status" value="1"/>
</dbReference>
<dbReference type="Gene3D" id="1.10.10.60">
    <property type="entry name" value="Homeodomain-like"/>
    <property type="match status" value="1"/>
</dbReference>
<dbReference type="EMBL" id="CP048222">
    <property type="protein sequence ID" value="QHT66951.1"/>
    <property type="molecule type" value="Genomic_DNA"/>
</dbReference>
<keyword evidence="4" id="KW-0804">Transcription</keyword>
<dbReference type="PROSITE" id="PS50045">
    <property type="entry name" value="SIGMA54_INTERACT_4"/>
    <property type="match status" value="1"/>
</dbReference>
<dbReference type="GO" id="GO:0000160">
    <property type="term" value="P:phosphorelay signal transduction system"/>
    <property type="evidence" value="ECO:0007669"/>
    <property type="project" value="InterPro"/>
</dbReference>
<dbReference type="InterPro" id="IPR009057">
    <property type="entry name" value="Homeodomain-like_sf"/>
</dbReference>
<organism evidence="8 9">
    <name type="scientific">Rhodocytophaga rosea</name>
    <dbReference type="NCBI Taxonomy" id="2704465"/>
    <lineage>
        <taxon>Bacteria</taxon>
        <taxon>Pseudomonadati</taxon>
        <taxon>Bacteroidota</taxon>
        <taxon>Cytophagia</taxon>
        <taxon>Cytophagales</taxon>
        <taxon>Rhodocytophagaceae</taxon>
        <taxon>Rhodocytophaga</taxon>
    </lineage>
</organism>
<evidence type="ECO:0000313" key="9">
    <source>
        <dbReference type="Proteomes" id="UP000480178"/>
    </source>
</evidence>
<dbReference type="GO" id="GO:0043565">
    <property type="term" value="F:sequence-specific DNA binding"/>
    <property type="evidence" value="ECO:0007669"/>
    <property type="project" value="InterPro"/>
</dbReference>
<reference evidence="8 9" key="1">
    <citation type="submission" date="2020-01" db="EMBL/GenBank/DDBJ databases">
        <authorList>
            <person name="Kim M.K."/>
        </authorList>
    </citation>
    <scope>NUCLEOTIDE SEQUENCE [LARGE SCALE GENOMIC DNA]</scope>
    <source>
        <strain evidence="8 9">172606-1</strain>
    </source>
</reference>
<keyword evidence="3" id="KW-0805">Transcription regulation</keyword>
<dbReference type="CDD" id="cd00009">
    <property type="entry name" value="AAA"/>
    <property type="match status" value="1"/>
</dbReference>
<feature type="modified residue" description="4-aspartylphosphate" evidence="5">
    <location>
        <position position="54"/>
    </location>
</feature>
<feature type="domain" description="Response regulatory" evidence="7">
    <location>
        <begin position="4"/>
        <end position="118"/>
    </location>
</feature>
<dbReference type="InterPro" id="IPR025662">
    <property type="entry name" value="Sigma_54_int_dom_ATP-bd_1"/>
</dbReference>
<dbReference type="GO" id="GO:0005524">
    <property type="term" value="F:ATP binding"/>
    <property type="evidence" value="ECO:0007669"/>
    <property type="project" value="UniProtKB-KW"/>
</dbReference>
<dbReference type="Gene3D" id="3.40.50.300">
    <property type="entry name" value="P-loop containing nucleotide triphosphate hydrolases"/>
    <property type="match status" value="1"/>
</dbReference>
<dbReference type="SMART" id="SM00382">
    <property type="entry name" value="AAA"/>
    <property type="match status" value="1"/>
</dbReference>
<protein>
    <submittedName>
        <fullName evidence="8">Response regulator</fullName>
    </submittedName>
</protein>
<dbReference type="Proteomes" id="UP000480178">
    <property type="component" value="Chromosome"/>
</dbReference>
<dbReference type="PANTHER" id="PTHR32071:SF57">
    <property type="entry name" value="C4-DICARBOXYLATE TRANSPORT TRANSCRIPTIONAL REGULATORY PROTEIN DCTD"/>
    <property type="match status" value="1"/>
</dbReference>
<name>A0A6C0GFW8_9BACT</name>
<dbReference type="SUPFAM" id="SSF46689">
    <property type="entry name" value="Homeodomain-like"/>
    <property type="match status" value="1"/>
</dbReference>
<evidence type="ECO:0000259" key="6">
    <source>
        <dbReference type="PROSITE" id="PS50045"/>
    </source>
</evidence>
<keyword evidence="2" id="KW-0067">ATP-binding</keyword>
<dbReference type="Pfam" id="PF02954">
    <property type="entry name" value="HTH_8"/>
    <property type="match status" value="1"/>
</dbReference>
<keyword evidence="9" id="KW-1185">Reference proteome</keyword>
<dbReference type="InterPro" id="IPR002078">
    <property type="entry name" value="Sigma_54_int"/>
</dbReference>
<evidence type="ECO:0000256" key="2">
    <source>
        <dbReference type="ARBA" id="ARBA00022840"/>
    </source>
</evidence>
<dbReference type="InterPro" id="IPR025944">
    <property type="entry name" value="Sigma_54_int_dom_CS"/>
</dbReference>
<gene>
    <name evidence="8" type="ORF">GXP67_09950</name>
</gene>
<dbReference type="Gene3D" id="1.10.8.60">
    <property type="match status" value="1"/>
</dbReference>
<dbReference type="InterPro" id="IPR058031">
    <property type="entry name" value="AAA_lid_NorR"/>
</dbReference>
<dbReference type="Pfam" id="PF00158">
    <property type="entry name" value="Sigma54_activat"/>
    <property type="match status" value="1"/>
</dbReference>
<evidence type="ECO:0000256" key="4">
    <source>
        <dbReference type="ARBA" id="ARBA00023163"/>
    </source>
</evidence>
<keyword evidence="5" id="KW-0597">Phosphoprotein</keyword>